<evidence type="ECO:0000256" key="4">
    <source>
        <dbReference type="ARBA" id="ARBA00022989"/>
    </source>
</evidence>
<evidence type="ECO:0000256" key="1">
    <source>
        <dbReference type="ARBA" id="ARBA00004141"/>
    </source>
</evidence>
<evidence type="ECO:0000313" key="7">
    <source>
        <dbReference type="EMBL" id="ALI55793.1"/>
    </source>
</evidence>
<organism evidence="7 8">
    <name type="scientific">Celeribacter marinus</name>
    <dbReference type="NCBI Taxonomy" id="1397108"/>
    <lineage>
        <taxon>Bacteria</taxon>
        <taxon>Pseudomonadati</taxon>
        <taxon>Pseudomonadota</taxon>
        <taxon>Alphaproteobacteria</taxon>
        <taxon>Rhodobacterales</taxon>
        <taxon>Roseobacteraceae</taxon>
        <taxon>Celeribacter</taxon>
    </lineage>
</organism>
<evidence type="ECO:0000313" key="8">
    <source>
        <dbReference type="Proteomes" id="UP000064920"/>
    </source>
</evidence>
<dbReference type="EMBL" id="CP012023">
    <property type="protein sequence ID" value="ALI55793.1"/>
    <property type="molecule type" value="Genomic_DNA"/>
</dbReference>
<accession>A0A0N9ZQ69</accession>
<keyword evidence="4" id="KW-1133">Transmembrane helix</keyword>
<dbReference type="SUPFAM" id="SSF103481">
    <property type="entry name" value="Multidrug resistance efflux transporter EmrE"/>
    <property type="match status" value="2"/>
</dbReference>
<name>A0A0N9ZQ69_9RHOB</name>
<proteinExistence type="inferred from homology"/>
<dbReference type="InterPro" id="IPR037185">
    <property type="entry name" value="EmrE-like"/>
</dbReference>
<dbReference type="AlphaFoldDB" id="A0A0N9ZQ69"/>
<dbReference type="PATRIC" id="fig|1397108.4.peg.1887"/>
<evidence type="ECO:0000256" key="5">
    <source>
        <dbReference type="ARBA" id="ARBA00023136"/>
    </source>
</evidence>
<protein>
    <submittedName>
        <fullName evidence="7">Membrane protein, putative</fullName>
    </submittedName>
</protein>
<dbReference type="Pfam" id="PF00892">
    <property type="entry name" value="EamA"/>
    <property type="match status" value="2"/>
</dbReference>
<keyword evidence="3" id="KW-0812">Transmembrane</keyword>
<dbReference type="OrthoDB" id="8478503at2"/>
<dbReference type="GO" id="GO:0016020">
    <property type="term" value="C:membrane"/>
    <property type="evidence" value="ECO:0007669"/>
    <property type="project" value="UniProtKB-SubCell"/>
</dbReference>
<feature type="domain" description="EamA" evidence="6">
    <location>
        <begin position="12"/>
        <end position="138"/>
    </location>
</feature>
<dbReference type="KEGG" id="cmar:IMCC12053_1846"/>
<evidence type="ECO:0000256" key="2">
    <source>
        <dbReference type="ARBA" id="ARBA00009853"/>
    </source>
</evidence>
<gene>
    <name evidence="7" type="ORF">IMCC12053_1846</name>
</gene>
<dbReference type="PANTHER" id="PTHR22911">
    <property type="entry name" value="ACYL-MALONYL CONDENSING ENZYME-RELATED"/>
    <property type="match status" value="1"/>
</dbReference>
<sequence length="305" mass="33060">MSVMRGIGLKVASLAVFLAMASFVKSATTEVPAMQAAFFRSLFAIPVVVGYLLSRGELRQGLKMVRPRAHLIRGVLGAVTMMLGFTALSRLPLPDATAIGYARPLFIVLLSAVFLRERVRVFRFTAVAIGMVGVLIILSPRLTMLHGVPTSAEKFGAMAALLAAIIVAFIQLHLRTMVKTESTTSIVFWFSVIATIVTGLTFPLGWVMPSGWIMVQLVLAGFLGGFGQILLTASYRHAPASTLASFEYTSMVFAILVGYVFFNEVPTWMTLIGAAIIVSSGLLVIHRERQLGLSAERLKKTLSHL</sequence>
<keyword evidence="5" id="KW-0472">Membrane</keyword>
<evidence type="ECO:0000256" key="3">
    <source>
        <dbReference type="ARBA" id="ARBA00022692"/>
    </source>
</evidence>
<dbReference type="STRING" id="1397108.IMCC12053_1846"/>
<comment type="subcellular location">
    <subcellularLocation>
        <location evidence="1">Membrane</location>
        <topology evidence="1">Multi-pass membrane protein</topology>
    </subcellularLocation>
</comment>
<keyword evidence="8" id="KW-1185">Reference proteome</keyword>
<dbReference type="Proteomes" id="UP000064920">
    <property type="component" value="Chromosome"/>
</dbReference>
<dbReference type="InterPro" id="IPR000620">
    <property type="entry name" value="EamA_dom"/>
</dbReference>
<dbReference type="PANTHER" id="PTHR22911:SF6">
    <property type="entry name" value="SOLUTE CARRIER FAMILY 35 MEMBER G1"/>
    <property type="match status" value="1"/>
</dbReference>
<dbReference type="RefSeq" id="WP_062218322.1">
    <property type="nucleotide sequence ID" value="NZ_CP012023.1"/>
</dbReference>
<evidence type="ECO:0000259" key="6">
    <source>
        <dbReference type="Pfam" id="PF00892"/>
    </source>
</evidence>
<reference evidence="7 8" key="1">
    <citation type="submission" date="2015-05" db="EMBL/GenBank/DDBJ databases">
        <authorList>
            <person name="Wang D.B."/>
            <person name="Wang M."/>
        </authorList>
    </citation>
    <scope>NUCLEOTIDE SEQUENCE [LARGE SCALE GENOMIC DNA]</scope>
    <source>
        <strain evidence="7 8">IMCC 12053</strain>
    </source>
</reference>
<feature type="domain" description="EamA" evidence="6">
    <location>
        <begin position="155"/>
        <end position="284"/>
    </location>
</feature>
<comment type="similarity">
    <text evidence="2">Belongs to the drug/metabolite transporter (DMT) superfamily. 10 TMS drug/metabolite exporter (DME) (TC 2.A.7.3) family.</text>
</comment>